<reference evidence="10 11" key="1">
    <citation type="submission" date="2012-05" db="EMBL/GenBank/DDBJ databases">
        <title>The Genome Sequence of Sutterella wadsworthensis 2_1_59BFAA.</title>
        <authorList>
            <consortium name="The Broad Institute Genome Sequencing Platform"/>
            <person name="Earl A."/>
            <person name="Ward D."/>
            <person name="Feldgarden M."/>
            <person name="Gevers D."/>
            <person name="Daigneault M."/>
            <person name="Strauss J."/>
            <person name="Allen-Vercoe E."/>
            <person name="Walker B."/>
            <person name="Young S.K."/>
            <person name="Zeng Q."/>
            <person name="Gargeya S."/>
            <person name="Fitzgerald M."/>
            <person name="Haas B."/>
            <person name="Abouelleil A."/>
            <person name="Alvarado L."/>
            <person name="Arachchi H.M."/>
            <person name="Berlin A.M."/>
            <person name="Chapman S.B."/>
            <person name="Goldberg J."/>
            <person name="Griggs A."/>
            <person name="Gujja S."/>
            <person name="Hansen M."/>
            <person name="Howarth C."/>
            <person name="Imamovic A."/>
            <person name="Larimer J."/>
            <person name="McCowen C."/>
            <person name="Montmayeur A."/>
            <person name="Murphy C."/>
            <person name="Neiman D."/>
            <person name="Pearson M."/>
            <person name="Priest M."/>
            <person name="Roberts A."/>
            <person name="Saif S."/>
            <person name="Shea T."/>
            <person name="Sisk P."/>
            <person name="Sykes S."/>
            <person name="Wortman J."/>
            <person name="Nusbaum C."/>
            <person name="Birren B."/>
        </authorList>
    </citation>
    <scope>NUCLEOTIDE SEQUENCE [LARGE SCALE GENOMIC DNA]</scope>
    <source>
        <strain evidence="10 11">2_1_59BFAA</strain>
    </source>
</reference>
<evidence type="ECO:0000256" key="6">
    <source>
        <dbReference type="ARBA" id="ARBA00022989"/>
    </source>
</evidence>
<organism evidence="10 11">
    <name type="scientific">Sutterella wadsworthensis 2_1_59BFAA</name>
    <dbReference type="NCBI Taxonomy" id="742823"/>
    <lineage>
        <taxon>Bacteria</taxon>
        <taxon>Pseudomonadati</taxon>
        <taxon>Pseudomonadota</taxon>
        <taxon>Betaproteobacteria</taxon>
        <taxon>Burkholderiales</taxon>
        <taxon>Sutterellaceae</taxon>
        <taxon>Sutterella</taxon>
    </lineage>
</organism>
<evidence type="ECO:0000256" key="7">
    <source>
        <dbReference type="ARBA" id="ARBA00023136"/>
    </source>
</evidence>
<dbReference type="eggNOG" id="COG2962">
    <property type="taxonomic scope" value="Bacteria"/>
</dbReference>
<dbReference type="NCBIfam" id="TIGR00688">
    <property type="entry name" value="rarD"/>
    <property type="match status" value="1"/>
</dbReference>
<keyword evidence="7 8" id="KW-0472">Membrane</keyword>
<sequence>MDRIGVLFTLAAYLLWGLFPLYFHALQDVSALEILAHRIVWSLVVTAAILMALRRGEWIRGLVKEPRTLAIFTGSALLIGLNWGTYVYSIVSGQTIEASLGYFINPLMSVALGALFLGERLSKAQLGAVALAAAGVLYITISTGTAPFLGLVLAASFALYGLIRKLAPLGSLEGMALENVILAPFALGYMFWLLERGELLFATEGWDVKTLLLLAGPITTIPLLLFASGVRRIPYSTVGIIQYVSPTIVFLLGRFAFGEPFSVEMMTGFVLIWTAVVVFTVDTVRTTARLRREINRRAAEDS</sequence>
<keyword evidence="4" id="KW-1003">Cell membrane</keyword>
<keyword evidence="6 8" id="KW-1133">Transmembrane helix</keyword>
<gene>
    <name evidence="10" type="ORF">HMPREF9465_01075</name>
</gene>
<evidence type="ECO:0000256" key="3">
    <source>
        <dbReference type="ARBA" id="ARBA00022448"/>
    </source>
</evidence>
<dbReference type="OrthoDB" id="369870at2"/>
<dbReference type="PATRIC" id="fig|742823.3.peg.1064"/>
<feature type="transmembrane region" description="Helical" evidence="8">
    <location>
        <begin position="206"/>
        <end position="226"/>
    </location>
</feature>
<comment type="similarity">
    <text evidence="2">Belongs to the EamA transporter family.</text>
</comment>
<evidence type="ECO:0000259" key="9">
    <source>
        <dbReference type="Pfam" id="PF00892"/>
    </source>
</evidence>
<dbReference type="HOGENOM" id="CLU_054508_1_0_4"/>
<dbReference type="InterPro" id="IPR004626">
    <property type="entry name" value="RarD"/>
</dbReference>
<feature type="transmembrane region" description="Helical" evidence="8">
    <location>
        <begin position="100"/>
        <end position="117"/>
    </location>
</feature>
<comment type="caution">
    <text evidence="10">The sequence shown here is derived from an EMBL/GenBank/DDBJ whole genome shotgun (WGS) entry which is preliminary data.</text>
</comment>
<name>K1JI86_9BURK</name>
<keyword evidence="5 8" id="KW-0812">Transmembrane</keyword>
<feature type="transmembrane region" description="Helical" evidence="8">
    <location>
        <begin position="35"/>
        <end position="53"/>
    </location>
</feature>
<evidence type="ECO:0000313" key="10">
    <source>
        <dbReference type="EMBL" id="EKB31360.1"/>
    </source>
</evidence>
<feature type="domain" description="EamA" evidence="9">
    <location>
        <begin position="4"/>
        <end position="140"/>
    </location>
</feature>
<dbReference type="GO" id="GO:0005886">
    <property type="term" value="C:plasma membrane"/>
    <property type="evidence" value="ECO:0007669"/>
    <property type="project" value="UniProtKB-SubCell"/>
</dbReference>
<feature type="transmembrane region" description="Helical" evidence="8">
    <location>
        <begin position="124"/>
        <end position="141"/>
    </location>
</feature>
<keyword evidence="11" id="KW-1185">Reference proteome</keyword>
<dbReference type="EMBL" id="ADMG01000028">
    <property type="protein sequence ID" value="EKB31360.1"/>
    <property type="molecule type" value="Genomic_DNA"/>
</dbReference>
<feature type="domain" description="EamA" evidence="9">
    <location>
        <begin position="148"/>
        <end position="279"/>
    </location>
</feature>
<dbReference type="PANTHER" id="PTHR22911:SF137">
    <property type="entry name" value="SOLUTE CARRIER FAMILY 35 MEMBER G2-RELATED"/>
    <property type="match status" value="1"/>
</dbReference>
<evidence type="ECO:0000256" key="5">
    <source>
        <dbReference type="ARBA" id="ARBA00022692"/>
    </source>
</evidence>
<dbReference type="InterPro" id="IPR000620">
    <property type="entry name" value="EamA_dom"/>
</dbReference>
<feature type="transmembrane region" description="Helical" evidence="8">
    <location>
        <begin position="69"/>
        <end position="88"/>
    </location>
</feature>
<comment type="subcellular location">
    <subcellularLocation>
        <location evidence="1">Cell membrane</location>
        <topology evidence="1">Multi-pass membrane protein</topology>
    </subcellularLocation>
</comment>
<feature type="transmembrane region" description="Helical" evidence="8">
    <location>
        <begin position="175"/>
        <end position="194"/>
    </location>
</feature>
<dbReference type="AlphaFoldDB" id="K1JI86"/>
<keyword evidence="3" id="KW-0813">Transport</keyword>
<proteinExistence type="inferred from homology"/>
<accession>K1JI86</accession>
<evidence type="ECO:0000256" key="1">
    <source>
        <dbReference type="ARBA" id="ARBA00004651"/>
    </source>
</evidence>
<feature type="transmembrane region" description="Helical" evidence="8">
    <location>
        <begin position="238"/>
        <end position="257"/>
    </location>
</feature>
<dbReference type="Proteomes" id="UP000005835">
    <property type="component" value="Unassembled WGS sequence"/>
</dbReference>
<evidence type="ECO:0000256" key="4">
    <source>
        <dbReference type="ARBA" id="ARBA00022475"/>
    </source>
</evidence>
<evidence type="ECO:0000256" key="8">
    <source>
        <dbReference type="SAM" id="Phobius"/>
    </source>
</evidence>
<feature type="transmembrane region" description="Helical" evidence="8">
    <location>
        <begin position="269"/>
        <end position="288"/>
    </location>
</feature>
<dbReference type="InterPro" id="IPR037185">
    <property type="entry name" value="EmrE-like"/>
</dbReference>
<dbReference type="SUPFAM" id="SSF103481">
    <property type="entry name" value="Multidrug resistance efflux transporter EmrE"/>
    <property type="match status" value="2"/>
</dbReference>
<dbReference type="RefSeq" id="WP_005434861.1">
    <property type="nucleotide sequence ID" value="NZ_JH815515.1"/>
</dbReference>
<feature type="transmembrane region" description="Helical" evidence="8">
    <location>
        <begin position="147"/>
        <end position="163"/>
    </location>
</feature>
<dbReference type="PANTHER" id="PTHR22911">
    <property type="entry name" value="ACYL-MALONYL CONDENSING ENZYME-RELATED"/>
    <property type="match status" value="1"/>
</dbReference>
<evidence type="ECO:0000256" key="2">
    <source>
        <dbReference type="ARBA" id="ARBA00007362"/>
    </source>
</evidence>
<dbReference type="Pfam" id="PF00892">
    <property type="entry name" value="EamA"/>
    <property type="match status" value="2"/>
</dbReference>
<evidence type="ECO:0000313" key="11">
    <source>
        <dbReference type="Proteomes" id="UP000005835"/>
    </source>
</evidence>
<protein>
    <submittedName>
        <fullName evidence="10">Protein RarD</fullName>
    </submittedName>
</protein>